<organism evidence="4 5">
    <name type="scientific">Pseudobowmanella zhangzhouensis</name>
    <dbReference type="NCBI Taxonomy" id="1537679"/>
    <lineage>
        <taxon>Bacteria</taxon>
        <taxon>Pseudomonadati</taxon>
        <taxon>Pseudomonadota</taxon>
        <taxon>Gammaproteobacteria</taxon>
        <taxon>Alteromonadales</taxon>
        <taxon>Alteromonadaceae</taxon>
    </lineage>
</organism>
<dbReference type="EMBL" id="JBHSUS010000001">
    <property type="protein sequence ID" value="MFC6440533.1"/>
    <property type="molecule type" value="Genomic_DNA"/>
</dbReference>
<gene>
    <name evidence="4" type="ORF">ACFP85_10280</name>
</gene>
<dbReference type="Pfam" id="PF00497">
    <property type="entry name" value="SBP_bac_3"/>
    <property type="match status" value="1"/>
</dbReference>
<comment type="caution">
    <text evidence="4">The sequence shown here is derived from an EMBL/GenBank/DDBJ whole genome shotgun (WGS) entry which is preliminary data.</text>
</comment>
<dbReference type="SUPFAM" id="SSF53850">
    <property type="entry name" value="Periplasmic binding protein-like II"/>
    <property type="match status" value="1"/>
</dbReference>
<evidence type="ECO:0000313" key="4">
    <source>
        <dbReference type="EMBL" id="MFC6440533.1"/>
    </source>
</evidence>
<dbReference type="PANTHER" id="PTHR35936:SF6">
    <property type="entry name" value="AMINO ACID ABC TRANSPORTER SUBSTRATE-BINDING PAAT FAMILY PROTEIN"/>
    <property type="match status" value="1"/>
</dbReference>
<accession>A0ABW1XKF2</accession>
<evidence type="ECO:0000259" key="3">
    <source>
        <dbReference type="Pfam" id="PF00497"/>
    </source>
</evidence>
<evidence type="ECO:0000256" key="1">
    <source>
        <dbReference type="ARBA" id="ARBA00010333"/>
    </source>
</evidence>
<comment type="similarity">
    <text evidence="1">Belongs to the bacterial solute-binding protein 3 family.</text>
</comment>
<sequence>MAIVGHSLFNITRIVLLLTLSLLMSASGGASESRRLYFDLGLESGWIPFHRDFDGQSPGVFRLVTRAITQQTGIEFIPVNLPPKRAELALQAGLVDFDFVCLQWFADGNPGEQFVLSEPLFSIREYIITLKENAYKFAQPESYKDKPIGTIAGYFYHNAEDFIRVDFLSESLLMQGLQKQRFEGIIMEQGTATHWARVHDVDIAFATLHSDGYLRMRLHNKYQPYLPEINSAIKSLRESGEMAKILKQFSLEELAIPTPLNEN</sequence>
<dbReference type="InterPro" id="IPR001638">
    <property type="entry name" value="Solute-binding_3/MltF_N"/>
</dbReference>
<protein>
    <submittedName>
        <fullName evidence="4">Substrate-binding periplasmic protein</fullName>
    </submittedName>
</protein>
<evidence type="ECO:0000313" key="5">
    <source>
        <dbReference type="Proteomes" id="UP001596364"/>
    </source>
</evidence>
<dbReference type="PANTHER" id="PTHR35936">
    <property type="entry name" value="MEMBRANE-BOUND LYTIC MUREIN TRANSGLYCOSYLASE F"/>
    <property type="match status" value="1"/>
</dbReference>
<name>A0ABW1XKF2_9ALTE</name>
<dbReference type="Proteomes" id="UP001596364">
    <property type="component" value="Unassembled WGS sequence"/>
</dbReference>
<feature type="domain" description="Solute-binding protein family 3/N-terminal" evidence="3">
    <location>
        <begin position="41"/>
        <end position="249"/>
    </location>
</feature>
<keyword evidence="5" id="KW-1185">Reference proteome</keyword>
<dbReference type="Gene3D" id="3.40.190.10">
    <property type="entry name" value="Periplasmic binding protein-like II"/>
    <property type="match status" value="2"/>
</dbReference>
<keyword evidence="2" id="KW-0732">Signal</keyword>
<dbReference type="RefSeq" id="WP_131258327.1">
    <property type="nucleotide sequence ID" value="NZ_JBHSUS010000001.1"/>
</dbReference>
<proteinExistence type="inferred from homology"/>
<evidence type="ECO:0000256" key="2">
    <source>
        <dbReference type="ARBA" id="ARBA00022729"/>
    </source>
</evidence>
<reference evidence="5" key="1">
    <citation type="journal article" date="2019" name="Int. J. Syst. Evol. Microbiol.">
        <title>The Global Catalogue of Microorganisms (GCM) 10K type strain sequencing project: providing services to taxonomists for standard genome sequencing and annotation.</title>
        <authorList>
            <consortium name="The Broad Institute Genomics Platform"/>
            <consortium name="The Broad Institute Genome Sequencing Center for Infectious Disease"/>
            <person name="Wu L."/>
            <person name="Ma J."/>
        </authorList>
    </citation>
    <scope>NUCLEOTIDE SEQUENCE [LARGE SCALE GENOMIC DNA]</scope>
    <source>
        <strain evidence="5">CGMCC 1.16031</strain>
    </source>
</reference>